<dbReference type="EC" id="2.7.13.3" evidence="3"/>
<feature type="transmembrane region" description="Helical" evidence="14">
    <location>
        <begin position="24"/>
        <end position="44"/>
    </location>
</feature>
<accession>A0A7W0C9M3</accession>
<dbReference type="Proteomes" id="UP000525298">
    <property type="component" value="Unassembled WGS sequence"/>
</dbReference>
<keyword evidence="9 17" id="KW-0418">Kinase</keyword>
<dbReference type="SMART" id="SM00304">
    <property type="entry name" value="HAMP"/>
    <property type="match status" value="1"/>
</dbReference>
<dbReference type="InterPro" id="IPR003660">
    <property type="entry name" value="HAMP_dom"/>
</dbReference>
<protein>
    <recommendedName>
        <fullName evidence="3">histidine kinase</fullName>
        <ecNumber evidence="3">2.7.13.3</ecNumber>
    </recommendedName>
</protein>
<dbReference type="Gene3D" id="3.30.565.10">
    <property type="entry name" value="Histidine kinase-like ATPase, C-terminal domain"/>
    <property type="match status" value="1"/>
</dbReference>
<keyword evidence="13 14" id="KW-0472">Membrane</keyword>
<dbReference type="InterPro" id="IPR036097">
    <property type="entry name" value="HisK_dim/P_sf"/>
</dbReference>
<evidence type="ECO:0000256" key="6">
    <source>
        <dbReference type="ARBA" id="ARBA00022679"/>
    </source>
</evidence>
<gene>
    <name evidence="17" type="ORF">HNR65_002046</name>
</gene>
<evidence type="ECO:0000256" key="5">
    <source>
        <dbReference type="ARBA" id="ARBA00022553"/>
    </source>
</evidence>
<evidence type="ECO:0000256" key="8">
    <source>
        <dbReference type="ARBA" id="ARBA00022741"/>
    </source>
</evidence>
<keyword evidence="4" id="KW-1003">Cell membrane</keyword>
<dbReference type="GO" id="GO:0005886">
    <property type="term" value="C:plasma membrane"/>
    <property type="evidence" value="ECO:0007669"/>
    <property type="project" value="UniProtKB-SubCell"/>
</dbReference>
<reference evidence="17 18" key="1">
    <citation type="submission" date="2020-07" db="EMBL/GenBank/DDBJ databases">
        <title>Genomic Encyclopedia of Type Strains, Phase IV (KMG-IV): sequencing the most valuable type-strain genomes for metagenomic binning, comparative biology and taxonomic classification.</title>
        <authorList>
            <person name="Goeker M."/>
        </authorList>
    </citation>
    <scope>NUCLEOTIDE SEQUENCE [LARGE SCALE GENOMIC DNA]</scope>
    <source>
        <strain evidence="17 18">DSM 17721</strain>
    </source>
</reference>
<evidence type="ECO:0000256" key="3">
    <source>
        <dbReference type="ARBA" id="ARBA00012438"/>
    </source>
</evidence>
<dbReference type="Pfam" id="PF00672">
    <property type="entry name" value="HAMP"/>
    <property type="match status" value="1"/>
</dbReference>
<dbReference type="PROSITE" id="PS50885">
    <property type="entry name" value="HAMP"/>
    <property type="match status" value="1"/>
</dbReference>
<feature type="domain" description="Histidine kinase" evidence="15">
    <location>
        <begin position="403"/>
        <end position="618"/>
    </location>
</feature>
<dbReference type="PROSITE" id="PS50109">
    <property type="entry name" value="HIS_KIN"/>
    <property type="match status" value="1"/>
</dbReference>
<feature type="domain" description="HAMP" evidence="16">
    <location>
        <begin position="308"/>
        <end position="361"/>
    </location>
</feature>
<dbReference type="SMART" id="SM00387">
    <property type="entry name" value="HATPase_c"/>
    <property type="match status" value="1"/>
</dbReference>
<evidence type="ECO:0000313" key="18">
    <source>
        <dbReference type="Proteomes" id="UP000525298"/>
    </source>
</evidence>
<dbReference type="InterPro" id="IPR005467">
    <property type="entry name" value="His_kinase_dom"/>
</dbReference>
<keyword evidence="6" id="KW-0808">Transferase</keyword>
<organism evidence="17 18">
    <name type="scientific">Desulfosalsimonas propionicica</name>
    <dbReference type="NCBI Taxonomy" id="332175"/>
    <lineage>
        <taxon>Bacteria</taxon>
        <taxon>Pseudomonadati</taxon>
        <taxon>Thermodesulfobacteriota</taxon>
        <taxon>Desulfobacteria</taxon>
        <taxon>Desulfobacterales</taxon>
        <taxon>Desulfosalsimonadaceae</taxon>
        <taxon>Desulfosalsimonas</taxon>
    </lineage>
</organism>
<dbReference type="Pfam" id="PF02518">
    <property type="entry name" value="HATPase_c"/>
    <property type="match status" value="1"/>
</dbReference>
<evidence type="ECO:0000256" key="10">
    <source>
        <dbReference type="ARBA" id="ARBA00022840"/>
    </source>
</evidence>
<keyword evidence="12" id="KW-0902">Two-component regulatory system</keyword>
<dbReference type="InterPro" id="IPR004358">
    <property type="entry name" value="Sig_transdc_His_kin-like_C"/>
</dbReference>
<dbReference type="SUPFAM" id="SSF47384">
    <property type="entry name" value="Homodimeric domain of signal transducing histidine kinase"/>
    <property type="match status" value="1"/>
</dbReference>
<dbReference type="SUPFAM" id="SSF158472">
    <property type="entry name" value="HAMP domain-like"/>
    <property type="match status" value="1"/>
</dbReference>
<name>A0A7W0C9M3_9BACT</name>
<dbReference type="InterPro" id="IPR003661">
    <property type="entry name" value="HisK_dim/P_dom"/>
</dbReference>
<feature type="transmembrane region" description="Helical" evidence="14">
    <location>
        <begin position="287"/>
        <end position="311"/>
    </location>
</feature>
<evidence type="ECO:0000256" key="1">
    <source>
        <dbReference type="ARBA" id="ARBA00000085"/>
    </source>
</evidence>
<evidence type="ECO:0000256" key="14">
    <source>
        <dbReference type="SAM" id="Phobius"/>
    </source>
</evidence>
<dbReference type="InterPro" id="IPR003594">
    <property type="entry name" value="HATPase_dom"/>
</dbReference>
<dbReference type="SMART" id="SM00388">
    <property type="entry name" value="HisKA"/>
    <property type="match status" value="1"/>
</dbReference>
<dbReference type="GO" id="GO:0000155">
    <property type="term" value="F:phosphorelay sensor kinase activity"/>
    <property type="evidence" value="ECO:0007669"/>
    <property type="project" value="InterPro"/>
</dbReference>
<keyword evidence="10" id="KW-0067">ATP-binding</keyword>
<evidence type="ECO:0000256" key="9">
    <source>
        <dbReference type="ARBA" id="ARBA00022777"/>
    </source>
</evidence>
<dbReference type="Gene3D" id="1.10.287.130">
    <property type="match status" value="1"/>
</dbReference>
<dbReference type="RefSeq" id="WP_181551375.1">
    <property type="nucleotide sequence ID" value="NZ_JACDUS010000005.1"/>
</dbReference>
<dbReference type="SUPFAM" id="SSF55874">
    <property type="entry name" value="ATPase domain of HSP90 chaperone/DNA topoisomerase II/histidine kinase"/>
    <property type="match status" value="1"/>
</dbReference>
<dbReference type="PRINTS" id="PR00344">
    <property type="entry name" value="BCTRLSENSOR"/>
</dbReference>
<evidence type="ECO:0000313" key="17">
    <source>
        <dbReference type="EMBL" id="MBA2881715.1"/>
    </source>
</evidence>
<dbReference type="CDD" id="cd12912">
    <property type="entry name" value="PDC2_MCP_like"/>
    <property type="match status" value="1"/>
</dbReference>
<dbReference type="Gene3D" id="6.10.340.10">
    <property type="match status" value="1"/>
</dbReference>
<dbReference type="Pfam" id="PF00512">
    <property type="entry name" value="HisKA"/>
    <property type="match status" value="1"/>
</dbReference>
<dbReference type="AlphaFoldDB" id="A0A7W0C9M3"/>
<dbReference type="GO" id="GO:0005524">
    <property type="term" value="F:ATP binding"/>
    <property type="evidence" value="ECO:0007669"/>
    <property type="project" value="UniProtKB-KW"/>
</dbReference>
<evidence type="ECO:0000259" key="16">
    <source>
        <dbReference type="PROSITE" id="PS50885"/>
    </source>
</evidence>
<dbReference type="Pfam" id="PF02743">
    <property type="entry name" value="dCache_1"/>
    <property type="match status" value="1"/>
</dbReference>
<dbReference type="InterPro" id="IPR036890">
    <property type="entry name" value="HATPase_C_sf"/>
</dbReference>
<evidence type="ECO:0000256" key="12">
    <source>
        <dbReference type="ARBA" id="ARBA00023012"/>
    </source>
</evidence>
<evidence type="ECO:0000256" key="7">
    <source>
        <dbReference type="ARBA" id="ARBA00022692"/>
    </source>
</evidence>
<dbReference type="PANTHER" id="PTHR43065:SF10">
    <property type="entry name" value="PEROXIDE STRESS-ACTIVATED HISTIDINE KINASE MAK3"/>
    <property type="match status" value="1"/>
</dbReference>
<dbReference type="PANTHER" id="PTHR43065">
    <property type="entry name" value="SENSOR HISTIDINE KINASE"/>
    <property type="match status" value="1"/>
</dbReference>
<dbReference type="CDD" id="cd00082">
    <property type="entry name" value="HisKA"/>
    <property type="match status" value="1"/>
</dbReference>
<keyword evidence="7 14" id="KW-0812">Transmembrane</keyword>
<evidence type="ECO:0000256" key="4">
    <source>
        <dbReference type="ARBA" id="ARBA00022475"/>
    </source>
</evidence>
<dbReference type="CDD" id="cd06225">
    <property type="entry name" value="HAMP"/>
    <property type="match status" value="1"/>
</dbReference>
<dbReference type="Gene3D" id="3.30.450.20">
    <property type="entry name" value="PAS domain"/>
    <property type="match status" value="1"/>
</dbReference>
<dbReference type="EMBL" id="JACDUS010000005">
    <property type="protein sequence ID" value="MBA2881715.1"/>
    <property type="molecule type" value="Genomic_DNA"/>
</dbReference>
<keyword evidence="5" id="KW-0597">Phosphoprotein</keyword>
<evidence type="ECO:0000256" key="11">
    <source>
        <dbReference type="ARBA" id="ARBA00022989"/>
    </source>
</evidence>
<evidence type="ECO:0000256" key="13">
    <source>
        <dbReference type="ARBA" id="ARBA00023136"/>
    </source>
</evidence>
<dbReference type="InterPro" id="IPR033479">
    <property type="entry name" value="dCache_1"/>
</dbReference>
<keyword evidence="11 14" id="KW-1133">Transmembrane helix</keyword>
<comment type="subcellular location">
    <subcellularLocation>
        <location evidence="2">Cell membrane</location>
        <topology evidence="2">Multi-pass membrane protein</topology>
    </subcellularLocation>
</comment>
<sequence length="632" mass="71194">MDPNASRAQKKAPNRPLWNLRTKVMIIFLVLALVPLMVIGWFSLQITEKLIVSMVMRQLENAATDKTAILERWLDERKADMEVMAGTSLVQSMDAEHIQPYLDLIRKKYGVYKNLTVVAADGRMICNSGTRPVQPPPEPAAADTSLRISKITYAPRQHESSFYVSAPIFSPNSEKRAGTIYGQVGTKKIIFFILNIFLGETGECYLVNEDGQFLAHKEPRRILSENISQSESFKNIFEKRDREKAYLDYRGIEVLGTSMNVSGTDWYIVVEQDRKEAFESASTLKSIIYLTVFLCIGSALALTWMISFHIVGPIRRLSRYADMIADSKTDQPIVKTARKDEIGMLYRAFEHMYAKVQQRQHHLREKVGLKDAQLRETDIMLEKTRQMAERSEKFAAMGRMGAAVAHEIRTPLTSLKLYLESAQEQIANSAEDQEDFRIAMKQVNRIESSVNRFLDFVKPEELVFSVIDVSVLIEDVLYMIRPLANRQECSLKTSIQDHLPAVFGDRKLLAEALVNLMVNCLEAMENHGTLSVSAQSDRFAQNHQTVACVRIDVRDTGCGISEEQMENLFEPFYTTKAAGTGLGLPLVLNTIESHGGTIGVQSTPGTGTVFRLYIPIESSHPADKDHGQDTAH</sequence>
<evidence type="ECO:0000259" key="15">
    <source>
        <dbReference type="PROSITE" id="PS50109"/>
    </source>
</evidence>
<keyword evidence="8" id="KW-0547">Nucleotide-binding</keyword>
<keyword evidence="18" id="KW-1185">Reference proteome</keyword>
<comment type="caution">
    <text evidence="17">The sequence shown here is derived from an EMBL/GenBank/DDBJ whole genome shotgun (WGS) entry which is preliminary data.</text>
</comment>
<proteinExistence type="predicted"/>
<comment type="catalytic activity">
    <reaction evidence="1">
        <text>ATP + protein L-histidine = ADP + protein N-phospho-L-histidine.</text>
        <dbReference type="EC" id="2.7.13.3"/>
    </reaction>
</comment>
<evidence type="ECO:0000256" key="2">
    <source>
        <dbReference type="ARBA" id="ARBA00004651"/>
    </source>
</evidence>